<evidence type="ECO:0000256" key="1">
    <source>
        <dbReference type="SAM" id="Phobius"/>
    </source>
</evidence>
<accession>A0A433RQY3</accession>
<dbReference type="PIRSF" id="PIRSF026631">
    <property type="entry name" value="UCP026631"/>
    <property type="match status" value="1"/>
</dbReference>
<dbReference type="PANTHER" id="PTHR34473:SF2">
    <property type="entry name" value="UPF0699 TRANSMEMBRANE PROTEIN YDBT"/>
    <property type="match status" value="1"/>
</dbReference>
<dbReference type="Proteomes" id="UP000288623">
    <property type="component" value="Unassembled WGS sequence"/>
</dbReference>
<dbReference type="RefSeq" id="WP_126991396.1">
    <property type="nucleotide sequence ID" value="NZ_JTFC01000039.1"/>
</dbReference>
<feature type="transmembrane region" description="Helical" evidence="1">
    <location>
        <begin position="359"/>
        <end position="381"/>
    </location>
</feature>
<feature type="transmembrane region" description="Helical" evidence="1">
    <location>
        <begin position="387"/>
        <end position="404"/>
    </location>
</feature>
<feature type="transmembrane region" description="Helical" evidence="1">
    <location>
        <begin position="229"/>
        <end position="255"/>
    </location>
</feature>
<proteinExistence type="predicted"/>
<dbReference type="InterPro" id="IPR014529">
    <property type="entry name" value="UCP026631"/>
</dbReference>
<gene>
    <name evidence="3" type="ORF">QI30_14880</name>
</gene>
<reference evidence="3 4" key="1">
    <citation type="submission" date="2014-11" db="EMBL/GenBank/DDBJ databases">
        <title>Genome sequence and analysis of novel Kurthia sp.</title>
        <authorList>
            <person name="Lawson J.N."/>
            <person name="Gonzalez J.E."/>
            <person name="Rinauldi L."/>
            <person name="Xuan Z."/>
            <person name="Firman A."/>
            <person name="Shaddox L."/>
            <person name="Trudeau A."/>
            <person name="Shah S."/>
            <person name="Reiman D."/>
        </authorList>
    </citation>
    <scope>NUCLEOTIDE SEQUENCE [LARGE SCALE GENOMIC DNA]</scope>
    <source>
        <strain evidence="3 4">3B1D</strain>
    </source>
</reference>
<feature type="domain" description="YdbS-like PH" evidence="2">
    <location>
        <begin position="72"/>
        <end position="145"/>
    </location>
</feature>
<evidence type="ECO:0000259" key="2">
    <source>
        <dbReference type="Pfam" id="PF03703"/>
    </source>
</evidence>
<dbReference type="InterPro" id="IPR005182">
    <property type="entry name" value="YdbS-like_PH"/>
</dbReference>
<evidence type="ECO:0000313" key="4">
    <source>
        <dbReference type="Proteomes" id="UP000288623"/>
    </source>
</evidence>
<keyword evidence="1" id="KW-0812">Transmembrane</keyword>
<dbReference type="EMBL" id="JTFC01000039">
    <property type="protein sequence ID" value="RUS53143.1"/>
    <property type="molecule type" value="Genomic_DNA"/>
</dbReference>
<name>A0A433RQY3_9BACL</name>
<feature type="domain" description="YdbS-like PH" evidence="2">
    <location>
        <begin position="262"/>
        <end position="337"/>
    </location>
</feature>
<feature type="transmembrane region" description="Helical" evidence="1">
    <location>
        <begin position="12"/>
        <end position="35"/>
    </location>
</feature>
<comment type="caution">
    <text evidence="3">The sequence shown here is derived from an EMBL/GenBank/DDBJ whole genome shotgun (WGS) entry which is preliminary data.</text>
</comment>
<dbReference type="PANTHER" id="PTHR34473">
    <property type="entry name" value="UPF0699 TRANSMEMBRANE PROTEIN YDBS"/>
    <property type="match status" value="1"/>
</dbReference>
<dbReference type="Pfam" id="PF03703">
    <property type="entry name" value="bPH_2"/>
    <property type="match status" value="3"/>
</dbReference>
<feature type="domain" description="YdbS-like PH" evidence="2">
    <location>
        <begin position="404"/>
        <end position="484"/>
    </location>
</feature>
<dbReference type="AlphaFoldDB" id="A0A433RQY3"/>
<evidence type="ECO:0000313" key="3">
    <source>
        <dbReference type="EMBL" id="RUS53143.1"/>
    </source>
</evidence>
<keyword evidence="1" id="KW-0472">Membrane</keyword>
<keyword evidence="1" id="KW-1133">Transmembrane helix</keyword>
<organism evidence="3 4">
    <name type="scientific">Candidatus Kurthia intestinigallinarum</name>
    <dbReference type="NCBI Taxonomy" id="1562256"/>
    <lineage>
        <taxon>Bacteria</taxon>
        <taxon>Bacillati</taxon>
        <taxon>Bacillota</taxon>
        <taxon>Bacilli</taxon>
        <taxon>Bacillales</taxon>
        <taxon>Caryophanaceae</taxon>
        <taxon>Kurthia</taxon>
    </lineage>
</organism>
<feature type="transmembrane region" description="Helical" evidence="1">
    <location>
        <begin position="47"/>
        <end position="70"/>
    </location>
</feature>
<protein>
    <submittedName>
        <fullName evidence="3">Lipoprotein</fullName>
    </submittedName>
</protein>
<dbReference type="OrthoDB" id="2195155at2"/>
<feature type="transmembrane region" description="Helical" evidence="1">
    <location>
        <begin position="186"/>
        <end position="209"/>
    </location>
</feature>
<sequence length="488" mass="55760">MYEKQHLHPITILLKLLKIVKETVAGFAIIFILNIKNIPWNPADPNFKWTLLGLFVVFFLLCILFVFVWLSWRKHVYWVENDELHVEKGLFVKKHQYAPFERIQSVNFKEGIFHRPFGLVKVSIETAGSEDSGIDLTAISREQADWIDTATKRAKRQEKVAKEGVIAEKKEIVTRETVYKMTTKNLFILATTSSGIGVIFSAVAAIMSQLSDIIPYELIFNELKDFMKIGILIVSLIVFVILFISWLISVVITYLNHANFMVEREGDRLFISKGLLEKKRVAVPLSRIQGIKIVETPFRQLFGFAAIQLESAGNTEGEGESKISLVPLIKKREGLAVLAELFPGYQFEYTLTKAPKRAWWRFVLFASAWAILPVAAVSYFVPHGYGLYSLILLPLLMFLGYLKYRSSGFALYDKQLTLVTRSISKETFFVMKHRIQALGVGQSVFAERGNLARINVSIVAGTAESETTLRFFEKDKLMTIFNWYRPMN</sequence>
<keyword evidence="3" id="KW-0449">Lipoprotein</keyword>
<keyword evidence="4" id="KW-1185">Reference proteome</keyword>